<organism evidence="2 3">
    <name type="scientific">Liparis tanakae</name>
    <name type="common">Tanaka's snailfish</name>
    <dbReference type="NCBI Taxonomy" id="230148"/>
    <lineage>
        <taxon>Eukaryota</taxon>
        <taxon>Metazoa</taxon>
        <taxon>Chordata</taxon>
        <taxon>Craniata</taxon>
        <taxon>Vertebrata</taxon>
        <taxon>Euteleostomi</taxon>
        <taxon>Actinopterygii</taxon>
        <taxon>Neopterygii</taxon>
        <taxon>Teleostei</taxon>
        <taxon>Neoteleostei</taxon>
        <taxon>Acanthomorphata</taxon>
        <taxon>Eupercaria</taxon>
        <taxon>Perciformes</taxon>
        <taxon>Cottioidei</taxon>
        <taxon>Cottales</taxon>
        <taxon>Liparidae</taxon>
        <taxon>Liparis</taxon>
    </lineage>
</organism>
<dbReference type="EMBL" id="SRLO01000021">
    <property type="protein sequence ID" value="TNN85369.1"/>
    <property type="molecule type" value="Genomic_DNA"/>
</dbReference>
<dbReference type="Proteomes" id="UP000314294">
    <property type="component" value="Unassembled WGS sequence"/>
</dbReference>
<name>A0A4Z2J590_9TELE</name>
<evidence type="ECO:0000256" key="1">
    <source>
        <dbReference type="SAM" id="MobiDB-lite"/>
    </source>
</evidence>
<evidence type="ECO:0000313" key="3">
    <source>
        <dbReference type="Proteomes" id="UP000314294"/>
    </source>
</evidence>
<evidence type="ECO:0000313" key="2">
    <source>
        <dbReference type="EMBL" id="TNN85369.1"/>
    </source>
</evidence>
<keyword evidence="3" id="KW-1185">Reference proteome</keyword>
<proteinExistence type="predicted"/>
<accession>A0A4Z2J590</accession>
<gene>
    <name evidence="2" type="ORF">EYF80_004391</name>
</gene>
<feature type="region of interest" description="Disordered" evidence="1">
    <location>
        <begin position="1"/>
        <end position="35"/>
    </location>
</feature>
<dbReference type="AlphaFoldDB" id="A0A4Z2J590"/>
<sequence>MNTPASVHGGVPRSPAQHPPRQPRPPTGAVPSSVWFGDGRWTQSRYWKPQPRTYDFSYIKRDALPITWRNRSCWPLFKYSYRKS</sequence>
<protein>
    <submittedName>
        <fullName evidence="2">Uncharacterized protein</fullName>
    </submittedName>
</protein>
<feature type="compositionally biased region" description="Pro residues" evidence="1">
    <location>
        <begin position="17"/>
        <end position="28"/>
    </location>
</feature>
<comment type="caution">
    <text evidence="2">The sequence shown here is derived from an EMBL/GenBank/DDBJ whole genome shotgun (WGS) entry which is preliminary data.</text>
</comment>
<reference evidence="2 3" key="1">
    <citation type="submission" date="2019-03" db="EMBL/GenBank/DDBJ databases">
        <title>First draft genome of Liparis tanakae, snailfish: a comprehensive survey of snailfish specific genes.</title>
        <authorList>
            <person name="Kim W."/>
            <person name="Song I."/>
            <person name="Jeong J.-H."/>
            <person name="Kim D."/>
            <person name="Kim S."/>
            <person name="Ryu S."/>
            <person name="Song J.Y."/>
            <person name="Lee S.K."/>
        </authorList>
    </citation>
    <scope>NUCLEOTIDE SEQUENCE [LARGE SCALE GENOMIC DNA]</scope>
    <source>
        <tissue evidence="2">Muscle</tissue>
    </source>
</reference>